<dbReference type="GO" id="GO:0009055">
    <property type="term" value="F:electron transfer activity"/>
    <property type="evidence" value="ECO:0007669"/>
    <property type="project" value="InterPro"/>
</dbReference>
<keyword evidence="3 4" id="KW-0408">Iron</keyword>
<comment type="caution">
    <text evidence="6">The sequence shown here is derived from an EMBL/GenBank/DDBJ whole genome shotgun (WGS) entry which is preliminary data.</text>
</comment>
<evidence type="ECO:0000256" key="4">
    <source>
        <dbReference type="PROSITE-ProRule" id="PRU00433"/>
    </source>
</evidence>
<evidence type="ECO:0000313" key="7">
    <source>
        <dbReference type="Proteomes" id="UP000441586"/>
    </source>
</evidence>
<proteinExistence type="predicted"/>
<dbReference type="Pfam" id="PF13442">
    <property type="entry name" value="Cytochrome_CBB3"/>
    <property type="match status" value="1"/>
</dbReference>
<dbReference type="PROSITE" id="PS51007">
    <property type="entry name" value="CYTC"/>
    <property type="match status" value="1"/>
</dbReference>
<dbReference type="InterPro" id="IPR009056">
    <property type="entry name" value="Cyt_c-like_dom"/>
</dbReference>
<dbReference type="Gene3D" id="1.10.760.10">
    <property type="entry name" value="Cytochrome c-like domain"/>
    <property type="match status" value="1"/>
</dbReference>
<sequence>MASLIPNVAAKLRLGRGVVRVLGVALVVLSPTLASADPVDPATLQRFVHQDCGSCHGLTLMGGLGPEITPEAMQFYDRDVLTTVILDGIPDTPMPPWRPLLSLQEAEWIADYLLSGEMK</sequence>
<dbReference type="GO" id="GO:0046872">
    <property type="term" value="F:metal ion binding"/>
    <property type="evidence" value="ECO:0007669"/>
    <property type="project" value="UniProtKB-KW"/>
</dbReference>
<protein>
    <submittedName>
        <fullName evidence="6">Cytochrome c</fullName>
    </submittedName>
</protein>
<dbReference type="EMBL" id="WSFO01000014">
    <property type="protein sequence ID" value="KAE9627235.1"/>
    <property type="molecule type" value="Genomic_DNA"/>
</dbReference>
<keyword evidence="1 4" id="KW-0349">Heme</keyword>
<dbReference type="RefSeq" id="WP_158981347.1">
    <property type="nucleotide sequence ID" value="NZ_WSFO01000014.1"/>
</dbReference>
<evidence type="ECO:0000256" key="2">
    <source>
        <dbReference type="ARBA" id="ARBA00022723"/>
    </source>
</evidence>
<evidence type="ECO:0000256" key="3">
    <source>
        <dbReference type="ARBA" id="ARBA00023004"/>
    </source>
</evidence>
<gene>
    <name evidence="6" type="ORF">GP644_20355</name>
</gene>
<dbReference type="GO" id="GO:0020037">
    <property type="term" value="F:heme binding"/>
    <property type="evidence" value="ECO:0007669"/>
    <property type="project" value="InterPro"/>
</dbReference>
<evidence type="ECO:0000313" key="6">
    <source>
        <dbReference type="EMBL" id="KAE9627235.1"/>
    </source>
</evidence>
<evidence type="ECO:0000259" key="5">
    <source>
        <dbReference type="PROSITE" id="PS51007"/>
    </source>
</evidence>
<accession>A0A6A4RC25</accession>
<keyword evidence="2 4" id="KW-0479">Metal-binding</keyword>
<reference evidence="6 7" key="1">
    <citation type="submission" date="2019-12" db="EMBL/GenBank/DDBJ databases">
        <authorList>
            <person name="Zhang Y.-J."/>
        </authorList>
    </citation>
    <scope>NUCLEOTIDE SEQUENCE [LARGE SCALE GENOMIC DNA]</scope>
    <source>
        <strain evidence="6 7">H18S-6</strain>
    </source>
</reference>
<dbReference type="Proteomes" id="UP000441586">
    <property type="component" value="Unassembled WGS sequence"/>
</dbReference>
<dbReference type="SUPFAM" id="SSF46626">
    <property type="entry name" value="Cytochrome c"/>
    <property type="match status" value="1"/>
</dbReference>
<evidence type="ECO:0000256" key="1">
    <source>
        <dbReference type="ARBA" id="ARBA00022617"/>
    </source>
</evidence>
<name>A0A6A4RC25_9RHOB</name>
<organism evidence="6 7">
    <name type="scientific">Parasedimentitalea maritima</name>
    <dbReference type="NCBI Taxonomy" id="2578117"/>
    <lineage>
        <taxon>Bacteria</taxon>
        <taxon>Pseudomonadati</taxon>
        <taxon>Pseudomonadota</taxon>
        <taxon>Alphaproteobacteria</taxon>
        <taxon>Rhodobacterales</taxon>
        <taxon>Paracoccaceae</taxon>
        <taxon>Parasedimentitalea</taxon>
    </lineage>
</organism>
<feature type="domain" description="Cytochrome c" evidence="5">
    <location>
        <begin position="39"/>
        <end position="117"/>
    </location>
</feature>
<dbReference type="InterPro" id="IPR036909">
    <property type="entry name" value="Cyt_c-like_dom_sf"/>
</dbReference>
<dbReference type="AlphaFoldDB" id="A0A6A4RC25"/>